<dbReference type="AlphaFoldDB" id="A0A7R8CZ05"/>
<protein>
    <submittedName>
        <fullName evidence="1">(salmon louse) hypothetical protein</fullName>
    </submittedName>
</protein>
<name>A0A7R8CZ05_LEPSM</name>
<accession>A0A7R8CZ05</accession>
<sequence>MYSLLYGFVYTLLTREFDVRPSNMNGVDGGLSTYHSFERRPPLLKADTNIARLVCKISFSLKIDAIFGDTRDCGHIFQNRNCSWIYGTPGRFNVDGTTLSSNS</sequence>
<reference evidence="1" key="1">
    <citation type="submission" date="2021-02" db="EMBL/GenBank/DDBJ databases">
        <authorList>
            <person name="Bekaert M."/>
        </authorList>
    </citation>
    <scope>NUCLEOTIDE SEQUENCE</scope>
    <source>
        <strain evidence="1">IoA-00</strain>
    </source>
</reference>
<evidence type="ECO:0000313" key="1">
    <source>
        <dbReference type="EMBL" id="CAF2972759.1"/>
    </source>
</evidence>
<evidence type="ECO:0000313" key="2">
    <source>
        <dbReference type="Proteomes" id="UP000675881"/>
    </source>
</evidence>
<organism evidence="1 2">
    <name type="scientific">Lepeophtheirus salmonis</name>
    <name type="common">Salmon louse</name>
    <name type="synonym">Caligus salmonis</name>
    <dbReference type="NCBI Taxonomy" id="72036"/>
    <lineage>
        <taxon>Eukaryota</taxon>
        <taxon>Metazoa</taxon>
        <taxon>Ecdysozoa</taxon>
        <taxon>Arthropoda</taxon>
        <taxon>Crustacea</taxon>
        <taxon>Multicrustacea</taxon>
        <taxon>Hexanauplia</taxon>
        <taxon>Copepoda</taxon>
        <taxon>Siphonostomatoida</taxon>
        <taxon>Caligidae</taxon>
        <taxon>Lepeophtheirus</taxon>
    </lineage>
</organism>
<keyword evidence="2" id="KW-1185">Reference proteome</keyword>
<dbReference type="EMBL" id="HG994585">
    <property type="protein sequence ID" value="CAF2972759.1"/>
    <property type="molecule type" value="Genomic_DNA"/>
</dbReference>
<proteinExistence type="predicted"/>
<gene>
    <name evidence="1" type="ORF">LSAA_11458</name>
</gene>
<dbReference type="Proteomes" id="UP000675881">
    <property type="component" value="Chromosome 6"/>
</dbReference>